<evidence type="ECO:0008006" key="3">
    <source>
        <dbReference type="Google" id="ProtNLM"/>
    </source>
</evidence>
<evidence type="ECO:0000313" key="2">
    <source>
        <dbReference type="Proteomes" id="UP000434172"/>
    </source>
</evidence>
<dbReference type="OrthoDB" id="5275938at2759"/>
<organism evidence="1 2">
    <name type="scientific">Colletotrichum asianum</name>
    <dbReference type="NCBI Taxonomy" id="702518"/>
    <lineage>
        <taxon>Eukaryota</taxon>
        <taxon>Fungi</taxon>
        <taxon>Dikarya</taxon>
        <taxon>Ascomycota</taxon>
        <taxon>Pezizomycotina</taxon>
        <taxon>Sordariomycetes</taxon>
        <taxon>Hypocreomycetidae</taxon>
        <taxon>Glomerellales</taxon>
        <taxon>Glomerellaceae</taxon>
        <taxon>Colletotrichum</taxon>
        <taxon>Colletotrichum gloeosporioides species complex</taxon>
    </lineage>
</organism>
<protein>
    <recommendedName>
        <fullName evidence="3">BTB domain-containing protein</fullName>
    </recommendedName>
</protein>
<reference evidence="1 2" key="1">
    <citation type="submission" date="2019-12" db="EMBL/GenBank/DDBJ databases">
        <title>A genome sequence resource for the geographically widespread anthracnose pathogen Colletotrichum asianum.</title>
        <authorList>
            <person name="Meng Y."/>
        </authorList>
    </citation>
    <scope>NUCLEOTIDE SEQUENCE [LARGE SCALE GENOMIC DNA]</scope>
    <source>
        <strain evidence="1 2">ICMP 18580</strain>
    </source>
</reference>
<keyword evidence="2" id="KW-1185">Reference proteome</keyword>
<evidence type="ECO:0000313" key="1">
    <source>
        <dbReference type="EMBL" id="KAF0324296.1"/>
    </source>
</evidence>
<dbReference type="InterPro" id="IPR011333">
    <property type="entry name" value="SKP1/BTB/POZ_sf"/>
</dbReference>
<gene>
    <name evidence="1" type="ORF">GQ607_008470</name>
</gene>
<dbReference type="SUPFAM" id="SSF54695">
    <property type="entry name" value="POZ domain"/>
    <property type="match status" value="1"/>
</dbReference>
<dbReference type="Gene3D" id="3.30.710.10">
    <property type="entry name" value="Potassium Channel Kv1.1, Chain A"/>
    <property type="match status" value="1"/>
</dbReference>
<name>A0A8H3ZS72_9PEZI</name>
<sequence>MSREETISDDGSIIADIFKEDKPAPVPQPFWECLKPATSTIECGKAFSFDPIGDLTLRVGEDGVAYEFVVCSRTLSRWSPVFRTMLFGGFAESRPADAVWSVSLPEDLPSAMFLVLSIIHGCFEHVPKSLSQFELYQTLAVTEKYDMTKIVRPWAAQWFKPYKKISSIKGNEILLWVSWELGYAENFRSLAKDLLLSSSVNDEGQLVGHDGVALSTYSCLEPPGILGKSLSAK</sequence>
<dbReference type="Proteomes" id="UP000434172">
    <property type="component" value="Unassembled WGS sequence"/>
</dbReference>
<proteinExistence type="predicted"/>
<dbReference type="AlphaFoldDB" id="A0A8H3ZS72"/>
<dbReference type="EMBL" id="WOWK01000045">
    <property type="protein sequence ID" value="KAF0324296.1"/>
    <property type="molecule type" value="Genomic_DNA"/>
</dbReference>
<accession>A0A8H3ZS72</accession>
<comment type="caution">
    <text evidence="1">The sequence shown here is derived from an EMBL/GenBank/DDBJ whole genome shotgun (WGS) entry which is preliminary data.</text>
</comment>